<sequence length="387" mass="45085">MGKIVSLQDATNLIWETVEIEQEMEEECPYLFIVGAGISTPEILTANGIIDQCKKKVERLCQGDGEKLQRICDVAESLGENSAKYYSYWFEQAYKNKMHRQQYLKNIMNDSKISMSNLLLAQILNTKTIATTVITPNFDNHLLKSLNLLGNYDVFSADNMLDNIALNANSKRVQIMHVHGMYEFYDCCNLENRDAEIIQGQEFKTTPGTIKTFLKTKSPIVIGYSGWEDDVIMVKLRERLEYEALPYKLLWFCYSGKDYEKLPKWIKENKEVVFVLPEKKMDMRSKIENRENKVEDPVLLAEDVLSALIVRFGFKSPNLFINPIQYYIDLIDKYLSEKIEIFSTNSWKCRLDDAKKHLGDINEQNQELEKQIRDLNRLTFQEKEIVK</sequence>
<feature type="coiled-coil region" evidence="1">
    <location>
        <begin position="351"/>
        <end position="381"/>
    </location>
</feature>
<dbReference type="AlphaFoldDB" id="A0A415S9Q6"/>
<evidence type="ECO:0000256" key="1">
    <source>
        <dbReference type="SAM" id="Coils"/>
    </source>
</evidence>
<gene>
    <name evidence="2" type="ORF">DWZ50_08940</name>
</gene>
<accession>A0A415S9Q6</accession>
<dbReference type="Pfam" id="PF13289">
    <property type="entry name" value="SIR2_2"/>
    <property type="match status" value="1"/>
</dbReference>
<proteinExistence type="predicted"/>
<organism evidence="2 3">
    <name type="scientific">Mediterraneibacter gnavus</name>
    <name type="common">Ruminococcus gnavus</name>
    <dbReference type="NCBI Taxonomy" id="33038"/>
    <lineage>
        <taxon>Bacteria</taxon>
        <taxon>Bacillati</taxon>
        <taxon>Bacillota</taxon>
        <taxon>Clostridia</taxon>
        <taxon>Lachnospirales</taxon>
        <taxon>Lachnospiraceae</taxon>
        <taxon>Mediterraneibacter</taxon>
    </lineage>
</organism>
<protein>
    <submittedName>
        <fullName evidence="2">Uncharacterized protein</fullName>
    </submittedName>
</protein>
<comment type="caution">
    <text evidence="2">The sequence shown here is derived from an EMBL/GenBank/DDBJ whole genome shotgun (WGS) entry which is preliminary data.</text>
</comment>
<evidence type="ECO:0000313" key="3">
    <source>
        <dbReference type="Proteomes" id="UP000285610"/>
    </source>
</evidence>
<reference evidence="2 3" key="1">
    <citation type="submission" date="2018-08" db="EMBL/GenBank/DDBJ databases">
        <title>A genome reference for cultivated species of the human gut microbiota.</title>
        <authorList>
            <person name="Zou Y."/>
            <person name="Xue W."/>
            <person name="Luo G."/>
        </authorList>
    </citation>
    <scope>NUCLEOTIDE SEQUENCE [LARGE SCALE GENOMIC DNA]</scope>
    <source>
        <strain evidence="2 3">AF33-12</strain>
    </source>
</reference>
<dbReference type="EMBL" id="QRQE01000019">
    <property type="protein sequence ID" value="RHM76107.1"/>
    <property type="molecule type" value="Genomic_DNA"/>
</dbReference>
<dbReference type="Proteomes" id="UP000285610">
    <property type="component" value="Unassembled WGS sequence"/>
</dbReference>
<evidence type="ECO:0000313" key="2">
    <source>
        <dbReference type="EMBL" id="RHM76107.1"/>
    </source>
</evidence>
<dbReference type="RefSeq" id="WP_118444612.1">
    <property type="nucleotide sequence ID" value="NZ_QRQE01000019.1"/>
</dbReference>
<keyword evidence="1" id="KW-0175">Coiled coil</keyword>
<name>A0A415S9Q6_MEDGN</name>